<evidence type="ECO:0000256" key="1">
    <source>
        <dbReference type="SAM" id="Phobius"/>
    </source>
</evidence>
<evidence type="ECO:0000313" key="3">
    <source>
        <dbReference type="Proteomes" id="UP000317429"/>
    </source>
</evidence>
<dbReference type="RefSeq" id="WP_145282620.1">
    <property type="nucleotide sequence ID" value="NZ_CP036291.1"/>
</dbReference>
<feature type="transmembrane region" description="Helical" evidence="1">
    <location>
        <begin position="200"/>
        <end position="218"/>
    </location>
</feature>
<dbReference type="KEGG" id="pnd:Pla175_14500"/>
<feature type="transmembrane region" description="Helical" evidence="1">
    <location>
        <begin position="175"/>
        <end position="194"/>
    </location>
</feature>
<dbReference type="EMBL" id="CP036291">
    <property type="protein sequence ID" value="QDU88080.1"/>
    <property type="molecule type" value="Genomic_DNA"/>
</dbReference>
<organism evidence="2 3">
    <name type="scientific">Pirellulimonas nuda</name>
    <dbReference type="NCBI Taxonomy" id="2528009"/>
    <lineage>
        <taxon>Bacteria</taxon>
        <taxon>Pseudomonadati</taxon>
        <taxon>Planctomycetota</taxon>
        <taxon>Planctomycetia</taxon>
        <taxon>Pirellulales</taxon>
        <taxon>Lacipirellulaceae</taxon>
        <taxon>Pirellulimonas</taxon>
    </lineage>
</organism>
<dbReference type="OrthoDB" id="190314at2"/>
<sequence length="375" mass="40805">MTDAQALLAILAAIYLSECALWARSGAVVFVAWAPLGYRPVEQGALHNASGSLVWACPWPPLSPAFLTGASPVAISPLGIAPFSDAEAAGYLPWDQVRSVAYRESVLLVNDRHFASAAAPEQAGLLARQIARLSRRSQQGRGRAVEAAIDRSLSPQRTARRLRTLRGRTRTLRRLCNVLGVYFFGASALLVWYAPARAMWLLLLVWLVGLLVLTIVEFRDAYRRVHRRSPTGWRTKGVTMMLSPMAAIRAYDQVGRKALAECHPLAAASLLCGPEAFSEFVQAEWGRTAFPEPTGAPEDADAAVVRRWHRARLLEGAQRLADQGRSGAFDLAAAPAAIDDDCQTYCPRCRTQFVIAEGACQPCGGIPLRPLSAHL</sequence>
<name>A0A518D9D2_9BACT</name>
<dbReference type="Proteomes" id="UP000317429">
    <property type="component" value="Chromosome"/>
</dbReference>
<keyword evidence="1" id="KW-0812">Transmembrane</keyword>
<keyword evidence="3" id="KW-1185">Reference proteome</keyword>
<accession>A0A518D9D2</accession>
<keyword evidence="1" id="KW-0472">Membrane</keyword>
<protein>
    <submittedName>
        <fullName evidence="2">Uncharacterized protein</fullName>
    </submittedName>
</protein>
<dbReference type="AlphaFoldDB" id="A0A518D9D2"/>
<proteinExistence type="predicted"/>
<evidence type="ECO:0000313" key="2">
    <source>
        <dbReference type="EMBL" id="QDU88080.1"/>
    </source>
</evidence>
<keyword evidence="1" id="KW-1133">Transmembrane helix</keyword>
<gene>
    <name evidence="2" type="ORF">Pla175_14500</name>
</gene>
<reference evidence="2 3" key="1">
    <citation type="submission" date="2019-02" db="EMBL/GenBank/DDBJ databases">
        <title>Deep-cultivation of Planctomycetes and their phenomic and genomic characterization uncovers novel biology.</title>
        <authorList>
            <person name="Wiegand S."/>
            <person name="Jogler M."/>
            <person name="Boedeker C."/>
            <person name="Pinto D."/>
            <person name="Vollmers J."/>
            <person name="Rivas-Marin E."/>
            <person name="Kohn T."/>
            <person name="Peeters S.H."/>
            <person name="Heuer A."/>
            <person name="Rast P."/>
            <person name="Oberbeckmann S."/>
            <person name="Bunk B."/>
            <person name="Jeske O."/>
            <person name="Meyerdierks A."/>
            <person name="Storesund J.E."/>
            <person name="Kallscheuer N."/>
            <person name="Luecker S."/>
            <person name="Lage O.M."/>
            <person name="Pohl T."/>
            <person name="Merkel B.J."/>
            <person name="Hornburger P."/>
            <person name="Mueller R.-W."/>
            <person name="Bruemmer F."/>
            <person name="Labrenz M."/>
            <person name="Spormann A.M."/>
            <person name="Op den Camp H."/>
            <person name="Overmann J."/>
            <person name="Amann R."/>
            <person name="Jetten M.S.M."/>
            <person name="Mascher T."/>
            <person name="Medema M.H."/>
            <person name="Devos D.P."/>
            <person name="Kaster A.-K."/>
            <person name="Ovreas L."/>
            <person name="Rohde M."/>
            <person name="Galperin M.Y."/>
            <person name="Jogler C."/>
        </authorList>
    </citation>
    <scope>NUCLEOTIDE SEQUENCE [LARGE SCALE GENOMIC DNA]</scope>
    <source>
        <strain evidence="2 3">Pla175</strain>
    </source>
</reference>